<evidence type="ECO:0000256" key="1">
    <source>
        <dbReference type="PROSITE-ProRule" id="PRU00169"/>
    </source>
</evidence>
<evidence type="ECO:0000259" key="2">
    <source>
        <dbReference type="PROSITE" id="PS50110"/>
    </source>
</evidence>
<reference evidence="3 4" key="1">
    <citation type="submission" date="2024-03" db="EMBL/GenBank/DDBJ databases">
        <title>Community enrichment and isolation of bacterial strains for fucoidan degradation.</title>
        <authorList>
            <person name="Sichert A."/>
        </authorList>
    </citation>
    <scope>NUCLEOTIDE SEQUENCE [LARGE SCALE GENOMIC DNA]</scope>
    <source>
        <strain evidence="3 4">AS76</strain>
    </source>
</reference>
<name>A0ABU9TTE7_9GAMM</name>
<dbReference type="Gene3D" id="3.40.50.2300">
    <property type="match status" value="2"/>
</dbReference>
<keyword evidence="1" id="KW-0597">Phosphoprotein</keyword>
<dbReference type="SUPFAM" id="SSF52172">
    <property type="entry name" value="CheY-like"/>
    <property type="match status" value="2"/>
</dbReference>
<dbReference type="InterPro" id="IPR001789">
    <property type="entry name" value="Sig_transdc_resp-reg_receiver"/>
</dbReference>
<dbReference type="PANTHER" id="PTHR43228">
    <property type="entry name" value="TWO-COMPONENT RESPONSE REGULATOR"/>
    <property type="match status" value="1"/>
</dbReference>
<comment type="caution">
    <text evidence="3">The sequence shown here is derived from an EMBL/GenBank/DDBJ whole genome shotgun (WGS) entry which is preliminary data.</text>
</comment>
<feature type="domain" description="Response regulatory" evidence="2">
    <location>
        <begin position="7"/>
        <end position="124"/>
    </location>
</feature>
<proteinExistence type="predicted"/>
<dbReference type="InterPro" id="IPR011006">
    <property type="entry name" value="CheY-like_superfamily"/>
</dbReference>
<keyword evidence="4" id="KW-1185">Reference proteome</keyword>
<accession>A0ABU9TTE7</accession>
<feature type="domain" description="Response regulatory" evidence="2">
    <location>
        <begin position="143"/>
        <end position="261"/>
    </location>
</feature>
<dbReference type="RefSeq" id="WP_342854573.1">
    <property type="nucleotide sequence ID" value="NZ_JBBMRA010000010.1"/>
</dbReference>
<comment type="caution">
    <text evidence="1">Lacks conserved residue(s) required for the propagation of feature annotation.</text>
</comment>
<dbReference type="EMBL" id="JBBMRA010000010">
    <property type="protein sequence ID" value="MEM5536990.1"/>
    <property type="molecule type" value="Genomic_DNA"/>
</dbReference>
<dbReference type="Pfam" id="PF00072">
    <property type="entry name" value="Response_reg"/>
    <property type="match status" value="2"/>
</dbReference>
<dbReference type="SMART" id="SM00448">
    <property type="entry name" value="REC"/>
    <property type="match status" value="2"/>
</dbReference>
<feature type="modified residue" description="4-aspartylphosphate" evidence="1">
    <location>
        <position position="194"/>
    </location>
</feature>
<evidence type="ECO:0000313" key="4">
    <source>
        <dbReference type="Proteomes" id="UP001449225"/>
    </source>
</evidence>
<dbReference type="PANTHER" id="PTHR43228:SF1">
    <property type="entry name" value="TWO-COMPONENT RESPONSE REGULATOR ARR22"/>
    <property type="match status" value="1"/>
</dbReference>
<protein>
    <submittedName>
        <fullName evidence="3">Response regulator</fullName>
    </submittedName>
</protein>
<evidence type="ECO:0000313" key="3">
    <source>
        <dbReference type="EMBL" id="MEM5536990.1"/>
    </source>
</evidence>
<dbReference type="PROSITE" id="PS50110">
    <property type="entry name" value="RESPONSE_REGULATORY"/>
    <property type="match status" value="2"/>
</dbReference>
<dbReference type="Proteomes" id="UP001449225">
    <property type="component" value="Unassembled WGS sequence"/>
</dbReference>
<organism evidence="3 4">
    <name type="scientific">Neptuniibacter pectenicola</name>
    <dbReference type="NCBI Taxonomy" id="1806669"/>
    <lineage>
        <taxon>Bacteria</taxon>
        <taxon>Pseudomonadati</taxon>
        <taxon>Pseudomonadota</taxon>
        <taxon>Gammaproteobacteria</taxon>
        <taxon>Oceanospirillales</taxon>
        <taxon>Oceanospirillaceae</taxon>
        <taxon>Neptuniibacter</taxon>
    </lineage>
</organism>
<sequence>MELSSLYVTVIEPSKVQRQIIKGHLNSFGIEQIEEFKEARPALNHMLASPPDIVLSSMHLPDMTGTDLVTQMRRLEALQNITFLLVSSETHYRYLEPIRQAGAIAILPKPFSREEMGFALRSTLDYITDFESENDNDDYEALNVLIVDDSSLSRKYIQQMLESLSIHSIKTAEDGSQALELLDQGERFDLIITDYNMPNIDGKELTEHIRTYSEQPTVPILMMTSEQNESRLAAIQNAGVSALCSKPLSYNTVKQLIEQLVTDF</sequence>
<gene>
    <name evidence="3" type="ORF">WNY58_11365</name>
</gene>
<dbReference type="InterPro" id="IPR052048">
    <property type="entry name" value="ST_Response_Regulator"/>
</dbReference>
<dbReference type="CDD" id="cd00156">
    <property type="entry name" value="REC"/>
    <property type="match status" value="1"/>
</dbReference>